<name>A0A439D5B7_9PEZI</name>
<feature type="region of interest" description="Disordered" evidence="1">
    <location>
        <begin position="90"/>
        <end position="133"/>
    </location>
</feature>
<feature type="compositionally biased region" description="Basic residues" evidence="1">
    <location>
        <begin position="17"/>
        <end position="35"/>
    </location>
</feature>
<feature type="compositionally biased region" description="Low complexity" evidence="1">
    <location>
        <begin position="123"/>
        <end position="133"/>
    </location>
</feature>
<protein>
    <submittedName>
        <fullName evidence="2">Uncharacterized protein</fullName>
    </submittedName>
</protein>
<dbReference type="AlphaFoldDB" id="A0A439D5B7"/>
<feature type="region of interest" description="Disordered" evidence="1">
    <location>
        <begin position="1"/>
        <end position="68"/>
    </location>
</feature>
<organism evidence="2 3">
    <name type="scientific">Xylaria grammica</name>
    <dbReference type="NCBI Taxonomy" id="363999"/>
    <lineage>
        <taxon>Eukaryota</taxon>
        <taxon>Fungi</taxon>
        <taxon>Dikarya</taxon>
        <taxon>Ascomycota</taxon>
        <taxon>Pezizomycotina</taxon>
        <taxon>Sordariomycetes</taxon>
        <taxon>Xylariomycetidae</taxon>
        <taxon>Xylariales</taxon>
        <taxon>Xylariaceae</taxon>
        <taxon>Xylaria</taxon>
    </lineage>
</organism>
<feature type="compositionally biased region" description="Low complexity" evidence="1">
    <location>
        <begin position="51"/>
        <end position="66"/>
    </location>
</feature>
<keyword evidence="3" id="KW-1185">Reference proteome</keyword>
<sequence length="239" mass="26282">MDNNKSQKKTKQELFPRRRYRRVPTPTRGHRRRGSMHGASSQTHAQAWSAPTQTSESPETVPEETPLNQCRHPYTLPPIRALFPEHFQDTSSTQADTPMEEPTAAHIPSPNQALPAIPDAGYTTTNPSGTPTTTNWEMALHSTDEQGSRDPAILPLPVPQRGATRGRGGGSLGRRVMLRPVIAGYAIQEVLDPGELEGTNASATAERLLCGRCGTRQAYPSGVSFVYCRGCRMLWAREK</sequence>
<dbReference type="Proteomes" id="UP000286045">
    <property type="component" value="Unassembled WGS sequence"/>
</dbReference>
<evidence type="ECO:0000313" key="3">
    <source>
        <dbReference type="Proteomes" id="UP000286045"/>
    </source>
</evidence>
<accession>A0A439D5B7</accession>
<feature type="region of interest" description="Disordered" evidence="1">
    <location>
        <begin position="146"/>
        <end position="171"/>
    </location>
</feature>
<comment type="caution">
    <text evidence="2">The sequence shown here is derived from an EMBL/GenBank/DDBJ whole genome shotgun (WGS) entry which is preliminary data.</text>
</comment>
<reference evidence="2 3" key="1">
    <citation type="submission" date="2018-12" db="EMBL/GenBank/DDBJ databases">
        <title>Draft genome sequence of Xylaria grammica IHI A82.</title>
        <authorList>
            <person name="Buettner E."/>
            <person name="Kellner H."/>
        </authorList>
    </citation>
    <scope>NUCLEOTIDE SEQUENCE [LARGE SCALE GENOMIC DNA]</scope>
    <source>
        <strain evidence="2 3">IHI A82</strain>
    </source>
</reference>
<dbReference type="EMBL" id="RYZI01000146">
    <property type="protein sequence ID" value="RWA09617.1"/>
    <property type="molecule type" value="Genomic_DNA"/>
</dbReference>
<evidence type="ECO:0000256" key="1">
    <source>
        <dbReference type="SAM" id="MobiDB-lite"/>
    </source>
</evidence>
<evidence type="ECO:0000313" key="2">
    <source>
        <dbReference type="EMBL" id="RWA09617.1"/>
    </source>
</evidence>
<proteinExistence type="predicted"/>
<gene>
    <name evidence="2" type="ORF">EKO27_g5489</name>
</gene>
<feature type="compositionally biased region" description="Polar residues" evidence="1">
    <location>
        <begin position="38"/>
        <end position="50"/>
    </location>
</feature>